<dbReference type="EMBL" id="JYDT01000100">
    <property type="protein sequence ID" value="KRY85027.1"/>
    <property type="molecule type" value="Genomic_DNA"/>
</dbReference>
<proteinExistence type="predicted"/>
<keyword evidence="2" id="KW-1185">Reference proteome</keyword>
<name>A0A0V1FI94_TRIPS</name>
<protein>
    <submittedName>
        <fullName evidence="1">Uncharacterized protein</fullName>
    </submittedName>
</protein>
<accession>A0A0V1FI94</accession>
<sequence length="104" mass="11922">MKNLRPLGSIVYVEKESNASYWCEISGYVVFCRVHTEKQYKNAGRAATMSVSKQPLCKVKRWDKKETVLVNVSSSMVRELYRSTKVEPDIGVSVVNEWLIYGDI</sequence>
<evidence type="ECO:0000313" key="1">
    <source>
        <dbReference type="EMBL" id="KRY85027.1"/>
    </source>
</evidence>
<reference evidence="1 2" key="1">
    <citation type="submission" date="2015-01" db="EMBL/GenBank/DDBJ databases">
        <title>Evolution of Trichinella species and genotypes.</title>
        <authorList>
            <person name="Korhonen P.K."/>
            <person name="Edoardo P."/>
            <person name="Giuseppe L.R."/>
            <person name="Gasser R.B."/>
        </authorList>
    </citation>
    <scope>NUCLEOTIDE SEQUENCE [LARGE SCALE GENOMIC DNA]</scope>
    <source>
        <strain evidence="1">ISS470</strain>
    </source>
</reference>
<evidence type="ECO:0000313" key="2">
    <source>
        <dbReference type="Proteomes" id="UP000054995"/>
    </source>
</evidence>
<dbReference type="AlphaFoldDB" id="A0A0V1FI94"/>
<gene>
    <name evidence="1" type="ORF">T4D_4754</name>
</gene>
<comment type="caution">
    <text evidence="1">The sequence shown here is derived from an EMBL/GenBank/DDBJ whole genome shotgun (WGS) entry which is preliminary data.</text>
</comment>
<organism evidence="1 2">
    <name type="scientific">Trichinella pseudospiralis</name>
    <name type="common">Parasitic roundworm</name>
    <dbReference type="NCBI Taxonomy" id="6337"/>
    <lineage>
        <taxon>Eukaryota</taxon>
        <taxon>Metazoa</taxon>
        <taxon>Ecdysozoa</taxon>
        <taxon>Nematoda</taxon>
        <taxon>Enoplea</taxon>
        <taxon>Dorylaimia</taxon>
        <taxon>Trichinellida</taxon>
        <taxon>Trichinellidae</taxon>
        <taxon>Trichinella</taxon>
    </lineage>
</organism>
<dbReference type="Proteomes" id="UP000054995">
    <property type="component" value="Unassembled WGS sequence"/>
</dbReference>